<keyword evidence="1" id="KW-0472">Membrane</keyword>
<organism evidence="3">
    <name type="scientific">viral metagenome</name>
    <dbReference type="NCBI Taxonomy" id="1070528"/>
    <lineage>
        <taxon>unclassified sequences</taxon>
        <taxon>metagenomes</taxon>
        <taxon>organismal metagenomes</taxon>
    </lineage>
</organism>
<dbReference type="SMART" id="SM00317">
    <property type="entry name" value="SET"/>
    <property type="match status" value="1"/>
</dbReference>
<evidence type="ECO:0000313" key="3">
    <source>
        <dbReference type="EMBL" id="QHU20465.1"/>
    </source>
</evidence>
<dbReference type="EMBL" id="MN740968">
    <property type="protein sequence ID" value="QHU20465.1"/>
    <property type="molecule type" value="Genomic_DNA"/>
</dbReference>
<proteinExistence type="predicted"/>
<dbReference type="Pfam" id="PF00856">
    <property type="entry name" value="SET"/>
    <property type="match status" value="1"/>
</dbReference>
<feature type="transmembrane region" description="Helical" evidence="1">
    <location>
        <begin position="6"/>
        <end position="22"/>
    </location>
</feature>
<keyword evidence="1" id="KW-1133">Transmembrane helix</keyword>
<dbReference type="AlphaFoldDB" id="A0A6C0KR27"/>
<dbReference type="InterPro" id="IPR001214">
    <property type="entry name" value="SET_dom"/>
</dbReference>
<dbReference type="Gene3D" id="2.170.270.10">
    <property type="entry name" value="SET domain"/>
    <property type="match status" value="1"/>
</dbReference>
<evidence type="ECO:0000259" key="2">
    <source>
        <dbReference type="PROSITE" id="PS50280"/>
    </source>
</evidence>
<name>A0A6C0KR27_9ZZZZ</name>
<protein>
    <recommendedName>
        <fullName evidence="2">SET domain-containing protein</fullName>
    </recommendedName>
</protein>
<evidence type="ECO:0000256" key="1">
    <source>
        <dbReference type="SAM" id="Phobius"/>
    </source>
</evidence>
<reference evidence="3" key="1">
    <citation type="journal article" date="2020" name="Nature">
        <title>Giant virus diversity and host interactions through global metagenomics.</title>
        <authorList>
            <person name="Schulz F."/>
            <person name="Roux S."/>
            <person name="Paez-Espino D."/>
            <person name="Jungbluth S."/>
            <person name="Walsh D.A."/>
            <person name="Denef V.J."/>
            <person name="McMahon K.D."/>
            <person name="Konstantinidis K.T."/>
            <person name="Eloe-Fadrosh E.A."/>
            <person name="Kyrpides N.C."/>
            <person name="Woyke T."/>
        </authorList>
    </citation>
    <scope>NUCLEOTIDE SEQUENCE</scope>
    <source>
        <strain evidence="3">GVMAG-S-3300013093-109</strain>
    </source>
</reference>
<dbReference type="PROSITE" id="PS50280">
    <property type="entry name" value="SET"/>
    <property type="match status" value="1"/>
</dbReference>
<dbReference type="SUPFAM" id="SSF82199">
    <property type="entry name" value="SET domain"/>
    <property type="match status" value="1"/>
</dbReference>
<sequence length="177" mass="20567">MNEIVWSIAVVIIIIVGYYFIFHKKKPYLHSNDWMYITNRSKYEKDSIQGIEVRTLPPSHLLAGEKGVFATTSFRKYDIIGEYTGIIKSDDMPCPSGNPYKFFLTDDIYIDGKHNSNELKYVNSHINIAKEPNLIARTCYLDRLPRVLYVSTREIKPGEELLIDYGEKYNDGFILKK</sequence>
<keyword evidence="1" id="KW-0812">Transmembrane</keyword>
<dbReference type="InterPro" id="IPR046341">
    <property type="entry name" value="SET_dom_sf"/>
</dbReference>
<accession>A0A6C0KR27</accession>
<feature type="domain" description="SET" evidence="2">
    <location>
        <begin position="49"/>
        <end position="166"/>
    </location>
</feature>